<name>A0AAE1Y4G9_9LAMI</name>
<comment type="caution">
    <text evidence="1">The sequence shown here is derived from an EMBL/GenBank/DDBJ whole genome shotgun (WGS) entry which is preliminary data.</text>
</comment>
<keyword evidence="2" id="KW-1185">Reference proteome</keyword>
<reference evidence="1" key="1">
    <citation type="submission" date="2020-06" db="EMBL/GenBank/DDBJ databases">
        <authorList>
            <person name="Li T."/>
            <person name="Hu X."/>
            <person name="Zhang T."/>
            <person name="Song X."/>
            <person name="Zhang H."/>
            <person name="Dai N."/>
            <person name="Sheng W."/>
            <person name="Hou X."/>
            <person name="Wei L."/>
        </authorList>
    </citation>
    <scope>NUCLEOTIDE SEQUENCE</scope>
    <source>
        <strain evidence="1">3651</strain>
        <tissue evidence="1">Leaf</tissue>
    </source>
</reference>
<organism evidence="1 2">
    <name type="scientific">Sesamum alatum</name>
    <dbReference type="NCBI Taxonomy" id="300844"/>
    <lineage>
        <taxon>Eukaryota</taxon>
        <taxon>Viridiplantae</taxon>
        <taxon>Streptophyta</taxon>
        <taxon>Embryophyta</taxon>
        <taxon>Tracheophyta</taxon>
        <taxon>Spermatophyta</taxon>
        <taxon>Magnoliopsida</taxon>
        <taxon>eudicotyledons</taxon>
        <taxon>Gunneridae</taxon>
        <taxon>Pentapetalae</taxon>
        <taxon>asterids</taxon>
        <taxon>lamiids</taxon>
        <taxon>Lamiales</taxon>
        <taxon>Pedaliaceae</taxon>
        <taxon>Sesamum</taxon>
    </lineage>
</organism>
<sequence length="119" mass="13484">MRRLLIVDYPEKRDEAFLGRSVGPGENLDDPTVKVNEGKEKVNEAPVIKEGFPLILTSRSSSIRRKVEKHEETLREMREKWVQFESFGLELLGSGPVLQPHWNVTDNRSVLGSSVGALR</sequence>
<evidence type="ECO:0000313" key="2">
    <source>
        <dbReference type="Proteomes" id="UP001293254"/>
    </source>
</evidence>
<proteinExistence type="predicted"/>
<accession>A0AAE1Y4G9</accession>
<gene>
    <name evidence="1" type="ORF">Salat_1876400</name>
</gene>
<dbReference type="Proteomes" id="UP001293254">
    <property type="component" value="Unassembled WGS sequence"/>
</dbReference>
<dbReference type="EMBL" id="JACGWO010000007">
    <property type="protein sequence ID" value="KAK4422938.1"/>
    <property type="molecule type" value="Genomic_DNA"/>
</dbReference>
<dbReference type="AlphaFoldDB" id="A0AAE1Y4G9"/>
<protein>
    <submittedName>
        <fullName evidence="1">Uncharacterized protein</fullName>
    </submittedName>
</protein>
<reference evidence="1" key="2">
    <citation type="journal article" date="2024" name="Plant">
        <title>Genomic evolution and insights into agronomic trait innovations of Sesamum species.</title>
        <authorList>
            <person name="Miao H."/>
            <person name="Wang L."/>
            <person name="Qu L."/>
            <person name="Liu H."/>
            <person name="Sun Y."/>
            <person name="Le M."/>
            <person name="Wang Q."/>
            <person name="Wei S."/>
            <person name="Zheng Y."/>
            <person name="Lin W."/>
            <person name="Duan Y."/>
            <person name="Cao H."/>
            <person name="Xiong S."/>
            <person name="Wang X."/>
            <person name="Wei L."/>
            <person name="Li C."/>
            <person name="Ma Q."/>
            <person name="Ju M."/>
            <person name="Zhao R."/>
            <person name="Li G."/>
            <person name="Mu C."/>
            <person name="Tian Q."/>
            <person name="Mei H."/>
            <person name="Zhang T."/>
            <person name="Gao T."/>
            <person name="Zhang H."/>
        </authorList>
    </citation>
    <scope>NUCLEOTIDE SEQUENCE</scope>
    <source>
        <strain evidence="1">3651</strain>
    </source>
</reference>
<evidence type="ECO:0000313" key="1">
    <source>
        <dbReference type="EMBL" id="KAK4422938.1"/>
    </source>
</evidence>